<evidence type="ECO:0000313" key="3">
    <source>
        <dbReference type="Proteomes" id="UP001501676"/>
    </source>
</evidence>
<comment type="caution">
    <text evidence="2">The sequence shown here is derived from an EMBL/GenBank/DDBJ whole genome shotgun (WGS) entry which is preliminary data.</text>
</comment>
<protein>
    <recommendedName>
        <fullName evidence="4">DUF1449 family protein</fullName>
    </recommendedName>
</protein>
<sequence length="205" mass="21143">MGDLVGAAFGFPAVLFTFALAVVVGYWALVIVGGLGVDALDSDGGAEASDGGLPGALSAIGLGGVPASVTLSVLIAVAWFGSFTGSAVLPQDNVLSDIGVFAAALVVAWFAAKLLVRPLRRFFPDEVVASRSDFLGQVCVIRTGRVDAQFGQAEVTAEDGSSALVQVRQTGEYELSAGTTALIYDYDADGEFFFVMPFNAAHPRS</sequence>
<dbReference type="EMBL" id="BAAAYN010000094">
    <property type="protein sequence ID" value="GAA3398726.1"/>
    <property type="molecule type" value="Genomic_DNA"/>
</dbReference>
<accession>A0ABP6TBX4</accession>
<reference evidence="3" key="1">
    <citation type="journal article" date="2019" name="Int. J. Syst. Evol. Microbiol.">
        <title>The Global Catalogue of Microorganisms (GCM) 10K type strain sequencing project: providing services to taxonomists for standard genome sequencing and annotation.</title>
        <authorList>
            <consortium name="The Broad Institute Genomics Platform"/>
            <consortium name="The Broad Institute Genome Sequencing Center for Infectious Disease"/>
            <person name="Wu L."/>
            <person name="Ma J."/>
        </authorList>
    </citation>
    <scope>NUCLEOTIDE SEQUENCE [LARGE SCALE GENOMIC DNA]</scope>
    <source>
        <strain evidence="3">JCM 9458</strain>
    </source>
</reference>
<keyword evidence="1" id="KW-1133">Transmembrane helix</keyword>
<dbReference type="Proteomes" id="UP001501676">
    <property type="component" value="Unassembled WGS sequence"/>
</dbReference>
<evidence type="ECO:0000313" key="2">
    <source>
        <dbReference type="EMBL" id="GAA3398726.1"/>
    </source>
</evidence>
<feature type="transmembrane region" description="Helical" evidence="1">
    <location>
        <begin position="12"/>
        <end position="35"/>
    </location>
</feature>
<keyword evidence="1" id="KW-0472">Membrane</keyword>
<name>A0ABP6TBX4_9ACTN</name>
<gene>
    <name evidence="2" type="ORF">GCM10020369_82970</name>
</gene>
<proteinExistence type="predicted"/>
<feature type="transmembrane region" description="Helical" evidence="1">
    <location>
        <begin position="94"/>
        <end position="116"/>
    </location>
</feature>
<evidence type="ECO:0008006" key="4">
    <source>
        <dbReference type="Google" id="ProtNLM"/>
    </source>
</evidence>
<dbReference type="RefSeq" id="WP_345733853.1">
    <property type="nucleotide sequence ID" value="NZ_BAAAYN010000094.1"/>
</dbReference>
<organism evidence="2 3">
    <name type="scientific">Cryptosporangium minutisporangium</name>
    <dbReference type="NCBI Taxonomy" id="113569"/>
    <lineage>
        <taxon>Bacteria</taxon>
        <taxon>Bacillati</taxon>
        <taxon>Actinomycetota</taxon>
        <taxon>Actinomycetes</taxon>
        <taxon>Cryptosporangiales</taxon>
        <taxon>Cryptosporangiaceae</taxon>
        <taxon>Cryptosporangium</taxon>
    </lineage>
</organism>
<keyword evidence="1" id="KW-0812">Transmembrane</keyword>
<feature type="transmembrane region" description="Helical" evidence="1">
    <location>
        <begin position="56"/>
        <end position="82"/>
    </location>
</feature>
<evidence type="ECO:0000256" key="1">
    <source>
        <dbReference type="SAM" id="Phobius"/>
    </source>
</evidence>
<keyword evidence="3" id="KW-1185">Reference proteome</keyword>